<dbReference type="PANTHER" id="PTHR47968">
    <property type="entry name" value="CENTROMERE PROTEIN E"/>
    <property type="match status" value="1"/>
</dbReference>
<dbReference type="InParanoid" id="K1R617"/>
<sequence length="1475" mass="165202">MTENKNKGGGEQNLTVALRIRPMNEDEILMGATQIAHKVQKKMCVLMDPMEDPEDVLRANRSREKQFVFDCTFDGGASQEEVYRTTSRFLIPSVISGYNATVFAYGATGAGKTYTMLGAHDEPGIMAQALNDLFLEMDRTSQDMSYKVTMSYLEIYNEMIRDLLNPSAGILDLREDAKGGVQVAGLSEVTARSTDEVIDMLLKGNKERTQEPTAANKTSSRSHAVLQVSVKQQNRVRSTTQEVRIGRLFMIDLAGSERAANTHNRGKRMVEGAHINRSLLALGNCINALTDTKGSKYVNYRDSKLTRLLKEALGGNCKTVMIAHISPASIHFEESRNTLVYADRAKHIKTKVRRNVTDVSYHIAQYTNIIQELREEIQRLRHRLHDKSTGSPRPGVNIQAVQAEVVEAKREELNKLKEQLLISFKDQMELRKSLMELNNASMEVSLETNRNQLVISEWELDKVRSSRRKEGGDKADTEDSKALELAGAGSDELQETEDVKLAREELKVLHDEKHRTEKLRATVMKELEQARVKTRQIEETIPKRINTEDQREILSLLCKVHELEIENTETQSACLLREFQIKRKDMVILKFRQHQNLCDQIIQRQKQIMEENKIAPTQDLEELYSLYKHERDDRIMLREESGQLSPELRLKAPSISSNYRNMAEEVDQLSTLTEEDERGNLLSYRSGDGDDKLFSKSARGLKGSHNLTGAWRNDSNLSNGASGYTPPEDRKEITSNTRSIAALAAKKRSKAHNDLLNLERQFGGEPRTLNRNSDNDYLSPSTLAKHDRNYGELVLPPLSKPPSEDNLDNISTGTKQSTNTDSTLPPLRNENNFRRGGDIRRNRRTRGYDVSQNRRSQAHGDNGKPGNKKSLSKDDSFVSYKSQRKYQPGNPKRSTTGKTKVPNKLSKSMDHLNALQNDQSNNSRLRTYPEIEPNARSRLPILEQKYLRQISSAPEEPKVSSESPLTSRTYKKEVELSRQISSAPEGQTSALLDDPGLNVAGYISPRDLVTSTPKELDTLSSRRSTSHSHMTPQNKFLMGVAQGVGAENTLSSIHSEVSGTDIMKTGVNRPKTQGMRRDHTFVSHGSNLSSTVEKVEENNEDNLGKANRSISSRGSTIRYRDRQQAGSRVVGLRKDKIAGKQIKQPTKFRPRENVKPSQVKSSQSKEISTSKKGGSSLPERPNETVVTEEPMTTDDEHYESLPSRENTIVPDVDDDVEIGEEARDIVKKDSNTSKQPPTAYSSLKQRKTPAKQTAQSSSLDSKIQLPSPIVPPIKSSQVAAEVETSSNLASVTNNDSLASTNLAESLVTENESAKEEESNTENAKGKIKQGGKISSRASNSVKRKPSQKKVRPYAKVSNSKRVPHKVQKADSFLKIEGKPPKGARPRSARYGLDYTHRSKQSAEEDLLSKSADVDTIGDSRDWTPPSVNKRGGKTKRYGNRGSNEYNGNSNNRKKVPTIPSYRKGDITVMGFSLPR</sequence>
<feature type="region of interest" description="Disordered" evidence="16">
    <location>
        <begin position="1081"/>
        <end position="1461"/>
    </location>
</feature>
<feature type="region of interest" description="Disordered" evidence="16">
    <location>
        <begin position="949"/>
        <end position="993"/>
    </location>
</feature>
<dbReference type="PROSITE" id="PS50067">
    <property type="entry name" value="KINESIN_MOTOR_2"/>
    <property type="match status" value="1"/>
</dbReference>
<feature type="compositionally biased region" description="Basic and acidic residues" evidence="16">
    <location>
        <begin position="831"/>
        <end position="840"/>
    </location>
</feature>
<keyword evidence="6 14" id="KW-0067">ATP-binding</keyword>
<evidence type="ECO:0000256" key="9">
    <source>
        <dbReference type="ARBA" id="ARBA00023175"/>
    </source>
</evidence>
<feature type="coiled-coil region" evidence="15">
    <location>
        <begin position="363"/>
        <end position="423"/>
    </location>
</feature>
<keyword evidence="10" id="KW-0206">Cytoskeleton</keyword>
<dbReference type="GO" id="GO:0005524">
    <property type="term" value="F:ATP binding"/>
    <property type="evidence" value="ECO:0007669"/>
    <property type="project" value="UniProtKB-UniRule"/>
</dbReference>
<proteinExistence type="inferred from homology"/>
<evidence type="ECO:0000256" key="2">
    <source>
        <dbReference type="ARBA" id="ARBA00004245"/>
    </source>
</evidence>
<feature type="compositionally biased region" description="Polar residues" evidence="16">
    <location>
        <begin position="1440"/>
        <end position="1450"/>
    </location>
</feature>
<evidence type="ECO:0000256" key="12">
    <source>
        <dbReference type="ARBA" id="ARBA00055376"/>
    </source>
</evidence>
<feature type="compositionally biased region" description="Polar residues" evidence="16">
    <location>
        <begin position="1232"/>
        <end position="1243"/>
    </location>
</feature>
<evidence type="ECO:0000256" key="3">
    <source>
        <dbReference type="ARBA" id="ARBA00022490"/>
    </source>
</evidence>
<feature type="compositionally biased region" description="Low complexity" evidence="16">
    <location>
        <begin position="1155"/>
        <end position="1165"/>
    </location>
</feature>
<feature type="compositionally biased region" description="Polar residues" evidence="16">
    <location>
        <begin position="769"/>
        <end position="782"/>
    </location>
</feature>
<feature type="compositionally biased region" description="Polar residues" evidence="16">
    <location>
        <begin position="978"/>
        <end position="990"/>
    </location>
</feature>
<dbReference type="GO" id="GO:0007018">
    <property type="term" value="P:microtubule-based movement"/>
    <property type="evidence" value="ECO:0007669"/>
    <property type="project" value="InterPro"/>
</dbReference>
<dbReference type="InterPro" id="IPR019821">
    <property type="entry name" value="Kinesin_motor_CS"/>
</dbReference>
<feature type="compositionally biased region" description="Polar residues" evidence="16">
    <location>
        <begin position="1083"/>
        <end position="1092"/>
    </location>
</feature>
<evidence type="ECO:0000256" key="10">
    <source>
        <dbReference type="ARBA" id="ARBA00023212"/>
    </source>
</evidence>
<evidence type="ECO:0000256" key="8">
    <source>
        <dbReference type="ARBA" id="ARBA00023069"/>
    </source>
</evidence>
<feature type="region of interest" description="Disordered" evidence="16">
    <location>
        <begin position="758"/>
        <end position="904"/>
    </location>
</feature>
<evidence type="ECO:0000256" key="6">
    <source>
        <dbReference type="ARBA" id="ARBA00022840"/>
    </source>
</evidence>
<evidence type="ECO:0000256" key="15">
    <source>
        <dbReference type="SAM" id="Coils"/>
    </source>
</evidence>
<dbReference type="GO" id="GO:0008017">
    <property type="term" value="F:microtubule binding"/>
    <property type="evidence" value="ECO:0007669"/>
    <property type="project" value="InterPro"/>
</dbReference>
<feature type="compositionally biased region" description="Polar residues" evidence="16">
    <location>
        <begin position="211"/>
        <end position="222"/>
    </location>
</feature>
<feature type="region of interest" description="Disordered" evidence="16">
    <location>
        <begin position="204"/>
        <end position="228"/>
    </location>
</feature>
<comment type="function">
    <text evidence="12">Plus end-directed microtubule-dependent motor protein that regulates the length of motile cilia by mediating depolymerization of microtubules at ciliary tips.</text>
</comment>
<feature type="compositionally biased region" description="Polar residues" evidence="16">
    <location>
        <begin position="808"/>
        <end position="823"/>
    </location>
</feature>
<feature type="compositionally biased region" description="Polar residues" evidence="16">
    <location>
        <begin position="1250"/>
        <end position="1261"/>
    </location>
</feature>
<organism evidence="18">
    <name type="scientific">Magallana gigas</name>
    <name type="common">Pacific oyster</name>
    <name type="synonym">Crassostrea gigas</name>
    <dbReference type="NCBI Taxonomy" id="29159"/>
    <lineage>
        <taxon>Eukaryota</taxon>
        <taxon>Metazoa</taxon>
        <taxon>Spiralia</taxon>
        <taxon>Lophotrochozoa</taxon>
        <taxon>Mollusca</taxon>
        <taxon>Bivalvia</taxon>
        <taxon>Autobranchia</taxon>
        <taxon>Pteriomorphia</taxon>
        <taxon>Ostreida</taxon>
        <taxon>Ostreoidea</taxon>
        <taxon>Ostreidae</taxon>
        <taxon>Magallana</taxon>
    </lineage>
</organism>
<evidence type="ECO:0000256" key="11">
    <source>
        <dbReference type="ARBA" id="ARBA00023273"/>
    </source>
</evidence>
<feature type="compositionally biased region" description="Basic residues" evidence="16">
    <location>
        <begin position="1341"/>
        <end position="1352"/>
    </location>
</feature>
<feature type="compositionally biased region" description="Low complexity" evidence="16">
    <location>
        <begin position="1018"/>
        <end position="1029"/>
    </location>
</feature>
<dbReference type="GO" id="GO:0005929">
    <property type="term" value="C:cilium"/>
    <property type="evidence" value="ECO:0007669"/>
    <property type="project" value="UniProtKB-SubCell"/>
</dbReference>
<protein>
    <recommendedName>
        <fullName evidence="13">Kinesin-like protein KIF19</fullName>
    </recommendedName>
</protein>
<evidence type="ECO:0000256" key="16">
    <source>
        <dbReference type="SAM" id="MobiDB-lite"/>
    </source>
</evidence>
<keyword evidence="7 15" id="KW-0175">Coiled coil</keyword>
<dbReference type="EMBL" id="JH823249">
    <property type="protein sequence ID" value="EKC41193.1"/>
    <property type="molecule type" value="Genomic_DNA"/>
</dbReference>
<keyword evidence="5 14" id="KW-0547">Nucleotide-binding</keyword>
<evidence type="ECO:0000256" key="4">
    <source>
        <dbReference type="ARBA" id="ARBA00022701"/>
    </source>
</evidence>
<feature type="binding site" evidence="14">
    <location>
        <begin position="106"/>
        <end position="113"/>
    </location>
    <ligand>
        <name>ATP</name>
        <dbReference type="ChEBI" id="CHEBI:30616"/>
    </ligand>
</feature>
<keyword evidence="11" id="KW-0966">Cell projection</keyword>
<dbReference type="GO" id="GO:0005874">
    <property type="term" value="C:microtubule"/>
    <property type="evidence" value="ECO:0007669"/>
    <property type="project" value="UniProtKB-KW"/>
</dbReference>
<gene>
    <name evidence="18" type="ORF">CGI_10026784</name>
</gene>
<feature type="region of interest" description="Disordered" evidence="16">
    <location>
        <begin position="1011"/>
        <end position="1031"/>
    </location>
</feature>
<dbReference type="SUPFAM" id="SSF52540">
    <property type="entry name" value="P-loop containing nucleoside triphosphate hydrolases"/>
    <property type="match status" value="1"/>
</dbReference>
<dbReference type="Pfam" id="PF00225">
    <property type="entry name" value="Kinesin"/>
    <property type="match status" value="1"/>
</dbReference>
<evidence type="ECO:0000256" key="14">
    <source>
        <dbReference type="PROSITE-ProRule" id="PRU00283"/>
    </source>
</evidence>
<accession>K1R617</accession>
<feature type="compositionally biased region" description="Basic and acidic residues" evidence="16">
    <location>
        <begin position="1367"/>
        <end position="1379"/>
    </location>
</feature>
<dbReference type="CDD" id="cd01370">
    <property type="entry name" value="KISc_KIP3_like"/>
    <property type="match status" value="1"/>
</dbReference>
<keyword evidence="4" id="KW-0493">Microtubule</keyword>
<feature type="region of interest" description="Disordered" evidence="16">
    <location>
        <begin position="465"/>
        <end position="496"/>
    </location>
</feature>
<dbReference type="FunFam" id="3.40.850.10:FF:000037">
    <property type="entry name" value="kinesin-like protein KIF19"/>
    <property type="match status" value="1"/>
</dbReference>
<comment type="subcellular location">
    <subcellularLocation>
        <location evidence="1">Cell projection</location>
        <location evidence="1">Cilium</location>
    </subcellularLocation>
    <subcellularLocation>
        <location evidence="2">Cytoplasm</location>
        <location evidence="2">Cytoskeleton</location>
    </subcellularLocation>
</comment>
<reference evidence="18" key="1">
    <citation type="journal article" date="2012" name="Nature">
        <title>The oyster genome reveals stress adaptation and complexity of shell formation.</title>
        <authorList>
            <person name="Zhang G."/>
            <person name="Fang X."/>
            <person name="Guo X."/>
            <person name="Li L."/>
            <person name="Luo R."/>
            <person name="Xu F."/>
            <person name="Yang P."/>
            <person name="Zhang L."/>
            <person name="Wang X."/>
            <person name="Qi H."/>
            <person name="Xiong Z."/>
            <person name="Que H."/>
            <person name="Xie Y."/>
            <person name="Holland P.W."/>
            <person name="Paps J."/>
            <person name="Zhu Y."/>
            <person name="Wu F."/>
            <person name="Chen Y."/>
            <person name="Wang J."/>
            <person name="Peng C."/>
            <person name="Meng J."/>
            <person name="Yang L."/>
            <person name="Liu J."/>
            <person name="Wen B."/>
            <person name="Zhang N."/>
            <person name="Huang Z."/>
            <person name="Zhu Q."/>
            <person name="Feng Y."/>
            <person name="Mount A."/>
            <person name="Hedgecock D."/>
            <person name="Xu Z."/>
            <person name="Liu Y."/>
            <person name="Domazet-Loso T."/>
            <person name="Du Y."/>
            <person name="Sun X."/>
            <person name="Zhang S."/>
            <person name="Liu B."/>
            <person name="Cheng P."/>
            <person name="Jiang X."/>
            <person name="Li J."/>
            <person name="Fan D."/>
            <person name="Wang W."/>
            <person name="Fu W."/>
            <person name="Wang T."/>
            <person name="Wang B."/>
            <person name="Zhang J."/>
            <person name="Peng Z."/>
            <person name="Li Y."/>
            <person name="Li N."/>
            <person name="Wang J."/>
            <person name="Chen M."/>
            <person name="He Y."/>
            <person name="Tan F."/>
            <person name="Song X."/>
            <person name="Zheng Q."/>
            <person name="Huang R."/>
            <person name="Yang H."/>
            <person name="Du X."/>
            <person name="Chen L."/>
            <person name="Yang M."/>
            <person name="Gaffney P.M."/>
            <person name="Wang S."/>
            <person name="Luo L."/>
            <person name="She Z."/>
            <person name="Ming Y."/>
            <person name="Huang W."/>
            <person name="Zhang S."/>
            <person name="Huang B."/>
            <person name="Zhang Y."/>
            <person name="Qu T."/>
            <person name="Ni P."/>
            <person name="Miao G."/>
            <person name="Wang J."/>
            <person name="Wang Q."/>
            <person name="Steinberg C.E."/>
            <person name="Wang H."/>
            <person name="Li N."/>
            <person name="Qian L."/>
            <person name="Zhang G."/>
            <person name="Li Y."/>
            <person name="Yang H."/>
            <person name="Liu X."/>
            <person name="Wang J."/>
            <person name="Yin Y."/>
            <person name="Wang J."/>
        </authorList>
    </citation>
    <scope>NUCLEOTIDE SEQUENCE [LARGE SCALE GENOMIC DNA]</scope>
    <source>
        <strain evidence="18">05x7-T-G4-1.051#20</strain>
    </source>
</reference>
<comment type="similarity">
    <text evidence="14">Belongs to the TRAFAC class myosin-kinesin ATPase superfamily. Kinesin family.</text>
</comment>
<dbReference type="GO" id="GO:0003777">
    <property type="term" value="F:microtubule motor activity"/>
    <property type="evidence" value="ECO:0007669"/>
    <property type="project" value="InterPro"/>
</dbReference>
<dbReference type="SMART" id="SM00129">
    <property type="entry name" value="KISc"/>
    <property type="match status" value="1"/>
</dbReference>
<evidence type="ECO:0000256" key="5">
    <source>
        <dbReference type="ARBA" id="ARBA00022741"/>
    </source>
</evidence>
<dbReference type="HOGENOM" id="CLU_249983_0_0_1"/>
<dbReference type="PROSITE" id="PS00411">
    <property type="entry name" value="KINESIN_MOTOR_1"/>
    <property type="match status" value="1"/>
</dbReference>
<dbReference type="InterPro" id="IPR036961">
    <property type="entry name" value="Kinesin_motor_dom_sf"/>
</dbReference>
<dbReference type="InterPro" id="IPR001752">
    <property type="entry name" value="Kinesin_motor_dom"/>
</dbReference>
<feature type="compositionally biased region" description="Polar residues" evidence="16">
    <location>
        <begin position="1274"/>
        <end position="1310"/>
    </location>
</feature>
<evidence type="ECO:0000256" key="7">
    <source>
        <dbReference type="ARBA" id="ARBA00023054"/>
    </source>
</evidence>
<evidence type="ECO:0000259" key="17">
    <source>
        <dbReference type="PROSITE" id="PS50067"/>
    </source>
</evidence>
<keyword evidence="8" id="KW-0969">Cilium</keyword>
<feature type="region of interest" description="Disordered" evidence="16">
    <location>
        <begin position="704"/>
        <end position="734"/>
    </location>
</feature>
<name>K1R617_MAGGI</name>
<dbReference type="InterPro" id="IPR027417">
    <property type="entry name" value="P-loop_NTPase"/>
</dbReference>
<evidence type="ECO:0000256" key="1">
    <source>
        <dbReference type="ARBA" id="ARBA00004138"/>
    </source>
</evidence>
<dbReference type="InterPro" id="IPR027640">
    <property type="entry name" value="Kinesin-like_fam"/>
</dbReference>
<feature type="domain" description="Kinesin motor" evidence="17">
    <location>
        <begin position="13"/>
        <end position="348"/>
    </location>
</feature>
<feature type="compositionally biased region" description="Basic and acidic residues" evidence="16">
    <location>
        <begin position="465"/>
        <end position="482"/>
    </location>
</feature>
<keyword evidence="9 14" id="KW-0505">Motor protein</keyword>
<feature type="compositionally biased region" description="Basic and acidic residues" evidence="16">
    <location>
        <begin position="1220"/>
        <end position="1231"/>
    </location>
</feature>
<evidence type="ECO:0000256" key="13">
    <source>
        <dbReference type="ARBA" id="ARBA00073205"/>
    </source>
</evidence>
<feature type="compositionally biased region" description="Polar residues" evidence="16">
    <location>
        <begin position="713"/>
        <end position="722"/>
    </location>
</feature>
<dbReference type="PANTHER" id="PTHR47968:SF13">
    <property type="entry name" value="KINESIN-LIKE PROTEIN KIF19 ISOFORM X1"/>
    <property type="match status" value="1"/>
</dbReference>
<evidence type="ECO:0000313" key="18">
    <source>
        <dbReference type="EMBL" id="EKC41193.1"/>
    </source>
</evidence>
<keyword evidence="3" id="KW-0963">Cytoplasm</keyword>
<dbReference type="PRINTS" id="PR00380">
    <property type="entry name" value="KINESINHEAVY"/>
</dbReference>
<dbReference type="Gene3D" id="3.40.850.10">
    <property type="entry name" value="Kinesin motor domain"/>
    <property type="match status" value="1"/>
</dbReference>